<organism evidence="1 3">
    <name type="scientific">Mycolicibacterium conceptionense</name>
    <dbReference type="NCBI Taxonomy" id="451644"/>
    <lineage>
        <taxon>Bacteria</taxon>
        <taxon>Bacillati</taxon>
        <taxon>Actinomycetota</taxon>
        <taxon>Actinomycetes</taxon>
        <taxon>Mycobacteriales</taxon>
        <taxon>Mycobacteriaceae</taxon>
        <taxon>Mycolicibacterium</taxon>
    </lineage>
</organism>
<sequence length="130" mass="13795">MAGGLFGRDGSAGDADSISRVSGDRAQWTAAVCADNSDLATSSNFLYPDATNIAYCATKPSQGEKPQPVVIGEWPRDADLEADIARLKSVQWFATATTGDHTTVFILLDSPDRTLLEPLTSFGFTIRGPA</sequence>
<evidence type="ECO:0000313" key="4">
    <source>
        <dbReference type="Proteomes" id="UP000193811"/>
    </source>
</evidence>
<accession>A0A0U1CW19</accession>
<proteinExistence type="predicted"/>
<evidence type="ECO:0000313" key="2">
    <source>
        <dbReference type="EMBL" id="ORV27512.1"/>
    </source>
</evidence>
<dbReference type="Proteomes" id="UP000193811">
    <property type="component" value="Unassembled WGS sequence"/>
</dbReference>
<gene>
    <name evidence="2" type="ORF">AWB98_11500</name>
    <name evidence="1" type="ORF">BN970_00339</name>
</gene>
<keyword evidence="4" id="KW-1185">Reference proteome</keyword>
<dbReference type="AlphaFoldDB" id="A0A0U1CW19"/>
<dbReference type="EMBL" id="LQOP01000014">
    <property type="protein sequence ID" value="ORV27512.1"/>
    <property type="molecule type" value="Genomic_DNA"/>
</dbReference>
<dbReference type="Proteomes" id="UP000182227">
    <property type="component" value="Unassembled WGS sequence"/>
</dbReference>
<protein>
    <submittedName>
        <fullName evidence="1">Uncharacterized protein</fullName>
    </submittedName>
</protein>
<evidence type="ECO:0000313" key="3">
    <source>
        <dbReference type="Proteomes" id="UP000182227"/>
    </source>
</evidence>
<reference evidence="1 3" key="1">
    <citation type="submission" date="2015-03" db="EMBL/GenBank/DDBJ databases">
        <authorList>
            <person name="Murphy D."/>
        </authorList>
    </citation>
    <scope>NUCLEOTIDE SEQUENCE [LARGE SCALE GENOMIC DNA]</scope>
    <source>
        <strain evidence="1 3">D16</strain>
    </source>
</reference>
<reference evidence="2 4" key="2">
    <citation type="submission" date="2016-01" db="EMBL/GenBank/DDBJ databases">
        <title>The new phylogeny of the genus Mycobacterium.</title>
        <authorList>
            <person name="Tarcisio F."/>
            <person name="Conor M."/>
            <person name="Antonella G."/>
            <person name="Elisabetta G."/>
            <person name="Giulia F.S."/>
            <person name="Sara T."/>
            <person name="Anna F."/>
            <person name="Clotilde B."/>
            <person name="Roberto B."/>
            <person name="Veronica D.S."/>
            <person name="Fabio R."/>
            <person name="Monica P."/>
            <person name="Olivier J."/>
            <person name="Enrico T."/>
            <person name="Nicola S."/>
        </authorList>
    </citation>
    <scope>NUCLEOTIDE SEQUENCE [LARGE SCALE GENOMIC DNA]</scope>
    <source>
        <strain evidence="2 4">CCUG 50187</strain>
    </source>
</reference>
<name>A0A0U1CW19_9MYCO</name>
<evidence type="ECO:0000313" key="1">
    <source>
        <dbReference type="EMBL" id="CQD03010.1"/>
    </source>
</evidence>
<dbReference type="EMBL" id="CTEF01000001">
    <property type="protein sequence ID" value="CQD03010.1"/>
    <property type="molecule type" value="Genomic_DNA"/>
</dbReference>